<dbReference type="PANTHER" id="PTHR43818:SF11">
    <property type="entry name" value="BCDNA.GH03377"/>
    <property type="match status" value="1"/>
</dbReference>
<gene>
    <name evidence="5" type="primary">GAL80</name>
    <name evidence="5" type="ORF">PC9H_001658</name>
</gene>
<evidence type="ECO:0000313" key="6">
    <source>
        <dbReference type="Proteomes" id="UP000623687"/>
    </source>
</evidence>
<keyword evidence="2" id="KW-0732">Signal</keyword>
<name>A0A8H7A5S3_PLEOS</name>
<feature type="chain" id="PRO_5034477676" evidence="2">
    <location>
        <begin position="18"/>
        <end position="369"/>
    </location>
</feature>
<feature type="signal peptide" evidence="2">
    <location>
        <begin position="1"/>
        <end position="17"/>
    </location>
</feature>
<dbReference type="EMBL" id="JACETU010000001">
    <property type="protein sequence ID" value="KAF7441309.1"/>
    <property type="molecule type" value="Genomic_DNA"/>
</dbReference>
<dbReference type="SUPFAM" id="SSF55347">
    <property type="entry name" value="Glyceraldehyde-3-phosphate dehydrogenase-like, C-terminal domain"/>
    <property type="match status" value="1"/>
</dbReference>
<feature type="domain" description="Gal80p-like C-terminal" evidence="4">
    <location>
        <begin position="138"/>
        <end position="285"/>
    </location>
</feature>
<dbReference type="Gene3D" id="3.30.360.10">
    <property type="entry name" value="Dihydrodipicolinate Reductase, domain 2"/>
    <property type="match status" value="1"/>
</dbReference>
<evidence type="ECO:0000259" key="3">
    <source>
        <dbReference type="Pfam" id="PF01408"/>
    </source>
</evidence>
<dbReference type="InterPro" id="IPR000683">
    <property type="entry name" value="Gfo/Idh/MocA-like_OxRdtase_N"/>
</dbReference>
<comment type="caution">
    <text evidence="5">The sequence shown here is derived from an EMBL/GenBank/DDBJ whole genome shotgun (WGS) entry which is preliminary data.</text>
</comment>
<dbReference type="InterPro" id="IPR050463">
    <property type="entry name" value="Gfo/Idh/MocA_oxidrdct_glycsds"/>
</dbReference>
<proteinExistence type="predicted"/>
<accession>A0A8H7A5S3</accession>
<dbReference type="AlphaFoldDB" id="A0A8H7A5S3"/>
<evidence type="ECO:0000256" key="1">
    <source>
        <dbReference type="ARBA" id="ARBA00023002"/>
    </source>
</evidence>
<dbReference type="Gene3D" id="3.40.50.720">
    <property type="entry name" value="NAD(P)-binding Rossmann-like Domain"/>
    <property type="match status" value="1"/>
</dbReference>
<dbReference type="Proteomes" id="UP000623687">
    <property type="component" value="Unassembled WGS sequence"/>
</dbReference>
<evidence type="ECO:0000259" key="4">
    <source>
        <dbReference type="Pfam" id="PF22685"/>
    </source>
</evidence>
<dbReference type="OrthoDB" id="64915at2759"/>
<dbReference type="GO" id="GO:0000166">
    <property type="term" value="F:nucleotide binding"/>
    <property type="evidence" value="ECO:0007669"/>
    <property type="project" value="InterPro"/>
</dbReference>
<dbReference type="InterPro" id="IPR055080">
    <property type="entry name" value="Gal80p-like_C"/>
</dbReference>
<dbReference type="GO" id="GO:0016491">
    <property type="term" value="F:oxidoreductase activity"/>
    <property type="evidence" value="ECO:0007669"/>
    <property type="project" value="UniProtKB-KW"/>
</dbReference>
<protein>
    <submittedName>
        <fullName evidence="5">Transcription regulator gal80</fullName>
    </submittedName>
</protein>
<dbReference type="InterPro" id="IPR036291">
    <property type="entry name" value="NAD(P)-bd_dom_sf"/>
</dbReference>
<evidence type="ECO:0000313" key="5">
    <source>
        <dbReference type="EMBL" id="KAF7441309.1"/>
    </source>
</evidence>
<dbReference type="SUPFAM" id="SSF51735">
    <property type="entry name" value="NAD(P)-binding Rossmann-fold domains"/>
    <property type="match status" value="1"/>
</dbReference>
<sequence length="369" mass="38717">MAQIRVGFIGLSASGWAATALFPSLQAPSVRPSFVVTALCTSSAASAAALYAAQIGSPITPYHGPHGAAQLAHDPRVDLVVVAVKAPAHSDAGKDVFVEWPAGAAREETVKMEERARAQGVRVMVGLQGRYSATAKVIKDTIASGKLGKVLSSTVMGSMSRDNLYWGPQISEGSAYIYQPRSGASFSEIILGHQLDTFTHVLGDFASVSATSTIAYPSATVVDSTSTSTPPATVRVTAPDHIALTGLLASGALVSMVYRAGYAPTPGRTTFLWEIDCERGSIRVEAPPPTGPRSHLMNICDMPVYVCGERVEFDGAGLVGNLAAGWVGYAEEKRGEGQGGYVTIGEAVKNRRLLDAIEESAREGKTVHL</sequence>
<evidence type="ECO:0000256" key="2">
    <source>
        <dbReference type="SAM" id="SignalP"/>
    </source>
</evidence>
<reference evidence="5" key="1">
    <citation type="submission" date="2019-07" db="EMBL/GenBank/DDBJ databases">
        <authorList>
            <person name="Palmer J.M."/>
        </authorList>
    </citation>
    <scope>NUCLEOTIDE SEQUENCE</scope>
    <source>
        <strain evidence="5">PC9</strain>
    </source>
</reference>
<dbReference type="RefSeq" id="XP_036637153.1">
    <property type="nucleotide sequence ID" value="XM_036771308.1"/>
</dbReference>
<dbReference type="PANTHER" id="PTHR43818">
    <property type="entry name" value="BCDNA.GH03377"/>
    <property type="match status" value="1"/>
</dbReference>
<feature type="domain" description="Gfo/Idh/MocA-like oxidoreductase N-terminal" evidence="3">
    <location>
        <begin position="4"/>
        <end position="126"/>
    </location>
</feature>
<dbReference type="Pfam" id="PF22685">
    <property type="entry name" value="Gal80p_C-like"/>
    <property type="match status" value="1"/>
</dbReference>
<dbReference type="VEuPathDB" id="FungiDB:PC9H_001658"/>
<keyword evidence="6" id="KW-1185">Reference proteome</keyword>
<dbReference type="Pfam" id="PF01408">
    <property type="entry name" value="GFO_IDH_MocA"/>
    <property type="match status" value="1"/>
</dbReference>
<keyword evidence="1" id="KW-0560">Oxidoreductase</keyword>
<dbReference type="GeneID" id="59371499"/>
<organism evidence="5 6">
    <name type="scientific">Pleurotus ostreatus</name>
    <name type="common">Oyster mushroom</name>
    <name type="synonym">White-rot fungus</name>
    <dbReference type="NCBI Taxonomy" id="5322"/>
    <lineage>
        <taxon>Eukaryota</taxon>
        <taxon>Fungi</taxon>
        <taxon>Dikarya</taxon>
        <taxon>Basidiomycota</taxon>
        <taxon>Agaricomycotina</taxon>
        <taxon>Agaricomycetes</taxon>
        <taxon>Agaricomycetidae</taxon>
        <taxon>Agaricales</taxon>
        <taxon>Pleurotineae</taxon>
        <taxon>Pleurotaceae</taxon>
        <taxon>Pleurotus</taxon>
    </lineage>
</organism>